<evidence type="ECO:0000256" key="3">
    <source>
        <dbReference type="ARBA" id="ARBA00022989"/>
    </source>
</evidence>
<protein>
    <recommendedName>
        <fullName evidence="6">ABC transmembrane type-2 domain-containing protein</fullName>
    </recommendedName>
</protein>
<accession>X1NL92</accession>
<comment type="caution">
    <text evidence="7">The sequence shown here is derived from an EMBL/GenBank/DDBJ whole genome shotgun (WGS) entry which is preliminary data.</text>
</comment>
<dbReference type="PANTHER" id="PTHR43027:SF2">
    <property type="entry name" value="TRANSPORT PERMEASE PROTEIN"/>
    <property type="match status" value="1"/>
</dbReference>
<evidence type="ECO:0000313" key="7">
    <source>
        <dbReference type="EMBL" id="GAI44388.1"/>
    </source>
</evidence>
<evidence type="ECO:0000256" key="1">
    <source>
        <dbReference type="ARBA" id="ARBA00004141"/>
    </source>
</evidence>
<gene>
    <name evidence="7" type="ORF">S06H3_45040</name>
</gene>
<evidence type="ECO:0000259" key="6">
    <source>
        <dbReference type="PROSITE" id="PS51012"/>
    </source>
</evidence>
<dbReference type="PROSITE" id="PS51012">
    <property type="entry name" value="ABC_TM2"/>
    <property type="match status" value="1"/>
</dbReference>
<feature type="transmembrane region" description="Helical" evidence="5">
    <location>
        <begin position="203"/>
        <end position="224"/>
    </location>
</feature>
<evidence type="ECO:0000256" key="4">
    <source>
        <dbReference type="ARBA" id="ARBA00023136"/>
    </source>
</evidence>
<keyword evidence="3 5" id="KW-1133">Transmembrane helix</keyword>
<feature type="transmembrane region" description="Helical" evidence="5">
    <location>
        <begin position="93"/>
        <end position="115"/>
    </location>
</feature>
<evidence type="ECO:0000256" key="2">
    <source>
        <dbReference type="ARBA" id="ARBA00022692"/>
    </source>
</evidence>
<comment type="subcellular location">
    <subcellularLocation>
        <location evidence="1">Membrane</location>
        <topology evidence="1">Multi-pass membrane protein</topology>
    </subcellularLocation>
</comment>
<dbReference type="GO" id="GO:0140359">
    <property type="term" value="F:ABC-type transporter activity"/>
    <property type="evidence" value="ECO:0007669"/>
    <property type="project" value="InterPro"/>
</dbReference>
<feature type="domain" description="ABC transmembrane type-2" evidence="6">
    <location>
        <begin position="54"/>
        <end position="261"/>
    </location>
</feature>
<dbReference type="EMBL" id="BARV01028076">
    <property type="protein sequence ID" value="GAI44388.1"/>
    <property type="molecule type" value="Genomic_DNA"/>
</dbReference>
<dbReference type="InterPro" id="IPR013525">
    <property type="entry name" value="ABC2_TM"/>
</dbReference>
<dbReference type="GO" id="GO:0043190">
    <property type="term" value="C:ATP-binding cassette (ABC) transporter complex"/>
    <property type="evidence" value="ECO:0007669"/>
    <property type="project" value="InterPro"/>
</dbReference>
<name>X1NL92_9ZZZZ</name>
<dbReference type="AlphaFoldDB" id="X1NL92"/>
<organism evidence="7">
    <name type="scientific">marine sediment metagenome</name>
    <dbReference type="NCBI Taxonomy" id="412755"/>
    <lineage>
        <taxon>unclassified sequences</taxon>
        <taxon>metagenomes</taxon>
        <taxon>ecological metagenomes</taxon>
    </lineage>
</organism>
<feature type="non-terminal residue" evidence="7">
    <location>
        <position position="1"/>
    </location>
</feature>
<dbReference type="InterPro" id="IPR047817">
    <property type="entry name" value="ABC2_TM_bact-type"/>
</dbReference>
<evidence type="ECO:0000256" key="5">
    <source>
        <dbReference type="SAM" id="Phobius"/>
    </source>
</evidence>
<reference evidence="7" key="1">
    <citation type="journal article" date="2014" name="Front. Microbiol.">
        <title>High frequency of phylogenetically diverse reductive dehalogenase-homologous genes in deep subseafloor sedimentary metagenomes.</title>
        <authorList>
            <person name="Kawai M."/>
            <person name="Futagami T."/>
            <person name="Toyoda A."/>
            <person name="Takaki Y."/>
            <person name="Nishi S."/>
            <person name="Hori S."/>
            <person name="Arai W."/>
            <person name="Tsubouchi T."/>
            <person name="Morono Y."/>
            <person name="Uchiyama I."/>
            <person name="Ito T."/>
            <person name="Fujiyama A."/>
            <person name="Inagaki F."/>
            <person name="Takami H."/>
        </authorList>
    </citation>
    <scope>NUCLEOTIDE SEQUENCE</scope>
    <source>
        <strain evidence="7">Expedition CK06-06</strain>
    </source>
</reference>
<keyword evidence="2 5" id="KW-0812">Transmembrane</keyword>
<sequence>EGGIIIASNFTLSLVTGKQGAITIVTDQTNPQMSMLLQIALKEVLEQMGTWLAQQNVQGLNPAVNSNNSLAIVKPYIVQTEGAVLGDFSYFDFIAPGLMAMTVMMSVMTGLPAAISHEREVGTLDGMMVAPINRLSVILGKTLAQTARGMLQGTLILVLAVFLFGVTIRGNILLIFALLLLGVFSFVGLGVVITSFAKDQETAMMVMMALMFPMMLLSGVFFPIQQMPWYMQSISKALPLTYATTALRKVMVLGASVSMIT</sequence>
<dbReference type="PRINTS" id="PR00164">
    <property type="entry name" value="ABC2TRNSPORT"/>
</dbReference>
<feature type="non-terminal residue" evidence="7">
    <location>
        <position position="261"/>
    </location>
</feature>
<dbReference type="InterPro" id="IPR052902">
    <property type="entry name" value="ABC-2_transporter"/>
</dbReference>
<feature type="transmembrane region" description="Helical" evidence="5">
    <location>
        <begin position="173"/>
        <end position="197"/>
    </location>
</feature>
<keyword evidence="4 5" id="KW-0472">Membrane</keyword>
<feature type="transmembrane region" description="Helical" evidence="5">
    <location>
        <begin position="149"/>
        <end position="166"/>
    </location>
</feature>
<dbReference type="Pfam" id="PF01061">
    <property type="entry name" value="ABC2_membrane"/>
    <property type="match status" value="1"/>
</dbReference>
<dbReference type="PANTHER" id="PTHR43027">
    <property type="entry name" value="DOXORUBICIN RESISTANCE ABC TRANSPORTER PERMEASE PROTEIN DRRC-RELATED"/>
    <property type="match status" value="1"/>
</dbReference>
<dbReference type="InterPro" id="IPR000412">
    <property type="entry name" value="ABC_2_transport"/>
</dbReference>
<proteinExistence type="predicted"/>